<feature type="transmembrane region" description="Helical" evidence="6">
    <location>
        <begin position="164"/>
        <end position="185"/>
    </location>
</feature>
<organism evidence="7 8">
    <name type="scientific">Steinernema carpocapsae</name>
    <name type="common">Entomopathogenic nematode</name>
    <dbReference type="NCBI Taxonomy" id="34508"/>
    <lineage>
        <taxon>Eukaryota</taxon>
        <taxon>Metazoa</taxon>
        <taxon>Ecdysozoa</taxon>
        <taxon>Nematoda</taxon>
        <taxon>Chromadorea</taxon>
        <taxon>Rhabditida</taxon>
        <taxon>Tylenchina</taxon>
        <taxon>Panagrolaimomorpha</taxon>
        <taxon>Strongyloidoidea</taxon>
        <taxon>Steinernematidae</taxon>
        <taxon>Steinernema</taxon>
    </lineage>
</organism>
<dbReference type="GO" id="GO:0015179">
    <property type="term" value="F:L-amino acid transmembrane transporter activity"/>
    <property type="evidence" value="ECO:0007669"/>
    <property type="project" value="TreeGrafter"/>
</dbReference>
<protein>
    <recommendedName>
        <fullName evidence="9">Amino acid permease/ SLC12A domain-containing protein</fullName>
    </recommendedName>
</protein>
<evidence type="ECO:0000256" key="4">
    <source>
        <dbReference type="ARBA" id="ARBA00023136"/>
    </source>
</evidence>
<comment type="subcellular location">
    <subcellularLocation>
        <location evidence="1">Membrane</location>
        <topology evidence="1">Multi-pass membrane protein</topology>
    </subcellularLocation>
</comment>
<dbReference type="Gene3D" id="1.20.1740.10">
    <property type="entry name" value="Amino acid/polyamine transporter I"/>
    <property type="match status" value="1"/>
</dbReference>
<feature type="transmembrane region" description="Helical" evidence="6">
    <location>
        <begin position="236"/>
        <end position="256"/>
    </location>
</feature>
<dbReference type="Pfam" id="PF13520">
    <property type="entry name" value="AA_permease_2"/>
    <property type="match status" value="1"/>
</dbReference>
<dbReference type="AlphaFoldDB" id="A0A4U8UP98"/>
<keyword evidence="8" id="KW-1185">Reference proteome</keyword>
<dbReference type="InterPro" id="IPR050598">
    <property type="entry name" value="AminoAcid_Transporter"/>
</dbReference>
<dbReference type="EMBL" id="AZBU02000001">
    <property type="protein sequence ID" value="TMS34980.1"/>
    <property type="molecule type" value="Genomic_DNA"/>
</dbReference>
<keyword evidence="4 6" id="KW-0472">Membrane</keyword>
<dbReference type="GO" id="GO:0016020">
    <property type="term" value="C:membrane"/>
    <property type="evidence" value="ECO:0007669"/>
    <property type="project" value="UniProtKB-SubCell"/>
</dbReference>
<comment type="caution">
    <text evidence="7">The sequence shown here is derived from an EMBL/GenBank/DDBJ whole genome shotgun (WGS) entry which is preliminary data.</text>
</comment>
<feature type="transmembrane region" description="Helical" evidence="6">
    <location>
        <begin position="132"/>
        <end position="152"/>
    </location>
</feature>
<dbReference type="OrthoDB" id="10062876at2759"/>
<evidence type="ECO:0000256" key="2">
    <source>
        <dbReference type="ARBA" id="ARBA00022692"/>
    </source>
</evidence>
<reference evidence="7 8" key="1">
    <citation type="journal article" date="2015" name="Genome Biol.">
        <title>Comparative genomics of Steinernema reveals deeply conserved gene regulatory networks.</title>
        <authorList>
            <person name="Dillman A.R."/>
            <person name="Macchietto M."/>
            <person name="Porter C.F."/>
            <person name="Rogers A."/>
            <person name="Williams B."/>
            <person name="Antoshechkin I."/>
            <person name="Lee M.M."/>
            <person name="Goodwin Z."/>
            <person name="Lu X."/>
            <person name="Lewis E.E."/>
            <person name="Goodrich-Blair H."/>
            <person name="Stock S.P."/>
            <person name="Adams B.J."/>
            <person name="Sternberg P.W."/>
            <person name="Mortazavi A."/>
        </authorList>
    </citation>
    <scope>NUCLEOTIDE SEQUENCE [LARGE SCALE GENOMIC DNA]</scope>
    <source>
        <strain evidence="7 8">ALL</strain>
    </source>
</reference>
<evidence type="ECO:0000256" key="5">
    <source>
        <dbReference type="SAM" id="MobiDB-lite"/>
    </source>
</evidence>
<dbReference type="STRING" id="34508.A0A4U8UP98"/>
<accession>A0A4U8UP98</accession>
<evidence type="ECO:0000313" key="7">
    <source>
        <dbReference type="EMBL" id="TMS34980.1"/>
    </source>
</evidence>
<feature type="transmembrane region" description="Helical" evidence="6">
    <location>
        <begin position="42"/>
        <end position="64"/>
    </location>
</feature>
<feature type="transmembrane region" description="Helical" evidence="6">
    <location>
        <begin position="85"/>
        <end position="112"/>
    </location>
</feature>
<evidence type="ECO:0000256" key="1">
    <source>
        <dbReference type="ARBA" id="ARBA00004141"/>
    </source>
</evidence>
<dbReference type="Proteomes" id="UP000298663">
    <property type="component" value="Unassembled WGS sequence"/>
</dbReference>
<feature type="transmembrane region" description="Helical" evidence="6">
    <location>
        <begin position="12"/>
        <end position="36"/>
    </location>
</feature>
<feature type="region of interest" description="Disordered" evidence="5">
    <location>
        <begin position="448"/>
        <end position="485"/>
    </location>
</feature>
<proteinExistence type="predicted"/>
<dbReference type="PANTHER" id="PTHR11785:SF115">
    <property type="entry name" value="AMINO ACID TRANSPORTER"/>
    <property type="match status" value="1"/>
</dbReference>
<reference evidence="7 8" key="2">
    <citation type="journal article" date="2019" name="G3 (Bethesda)">
        <title>Hybrid Assembly of the Genome of the Entomopathogenic Nematode Steinernema carpocapsae Identifies the X-Chromosome.</title>
        <authorList>
            <person name="Serra L."/>
            <person name="Macchietto M."/>
            <person name="Macias-Munoz A."/>
            <person name="McGill C.J."/>
            <person name="Rodriguez I.M."/>
            <person name="Rodriguez B."/>
            <person name="Murad R."/>
            <person name="Mortazavi A."/>
        </authorList>
    </citation>
    <scope>NUCLEOTIDE SEQUENCE [LARGE SCALE GENOMIC DNA]</scope>
    <source>
        <strain evidence="7 8">ALL</strain>
    </source>
</reference>
<evidence type="ECO:0000256" key="3">
    <source>
        <dbReference type="ARBA" id="ARBA00022989"/>
    </source>
</evidence>
<name>A0A4U8UP98_STECR</name>
<feature type="transmembrane region" description="Helical" evidence="6">
    <location>
        <begin position="360"/>
        <end position="381"/>
    </location>
</feature>
<keyword evidence="3 6" id="KW-1133">Transmembrane helix</keyword>
<evidence type="ECO:0008006" key="9">
    <source>
        <dbReference type="Google" id="ProtNLM"/>
    </source>
</evidence>
<evidence type="ECO:0000313" key="8">
    <source>
        <dbReference type="Proteomes" id="UP000298663"/>
    </source>
</evidence>
<evidence type="ECO:0000256" key="6">
    <source>
        <dbReference type="SAM" id="Phobius"/>
    </source>
</evidence>
<dbReference type="PANTHER" id="PTHR11785">
    <property type="entry name" value="AMINO ACID TRANSPORTER"/>
    <property type="match status" value="1"/>
</dbReference>
<dbReference type="InterPro" id="IPR002293">
    <property type="entry name" value="AA/rel_permease1"/>
</dbReference>
<feature type="transmembrane region" description="Helical" evidence="6">
    <location>
        <begin position="290"/>
        <end position="315"/>
    </location>
</feature>
<feature type="compositionally biased region" description="Basic and acidic residues" evidence="5">
    <location>
        <begin position="457"/>
        <end position="466"/>
    </location>
</feature>
<dbReference type="PIRSF" id="PIRSF006060">
    <property type="entry name" value="AA_transporter"/>
    <property type="match status" value="1"/>
</dbReference>
<gene>
    <name evidence="7" type="ORF">L596_002470</name>
</gene>
<sequence length="485" mass="53633">MAESRRKHQISTLAAVAYCAGDMIGSGIFISPTAILSHTGSIGLSLVIWVACACTAVIGALVWIELGTGIRRSGCDFAYLSHAEWHFLAVAFLWVGFVIQSPCVLAIQSIALSENIIGGLKIYVTIDRGLQYFLNKAIAIAILIALGTLNMFSLKKWASKFQIVAFAAKIITTCIIIFTGLYFLIFKEKYHSFESAFANSNWNAGEIVLAMYAGSFAYEGWNILNYGMEEIANPKRALPIAALSGILISATVYVLMNVSYFSLLTVEEFKAADAVAVAFSKKALSSFAPVLPFFIALLLMSNLNTTIFSGSRFLLAGAQRGVAPSIFALTHRSSGSPRIAIVAELAFGVVMLFTDDLTRLISYMSFAGLLERISVIFALFYMRYKKIPMHPDAIRWPIIVPRLRSLDLLCFCLPFQAKLPQWLINIDEKTSSVIQKIFGLEPSTFVPEEFETETERDENGDSDRRSSIRKLTNPEDDGYYTSERF</sequence>
<keyword evidence="2 6" id="KW-0812">Transmembrane</keyword>